<keyword evidence="2" id="KW-1185">Reference proteome</keyword>
<accession>A0AAW1H108</accession>
<sequence length="122" mass="13720">MEIWGCYSHPRVGITLVVLPLHRSPLFSSDLVFSFSHRVALCSSSSSLRVLPLRRRSPEVSSVVASSSGHLVSFSNLVFRFRIECTSWSKLRSFSPLVLVLESVLLEELDITLRAVWRTSSN</sequence>
<comment type="caution">
    <text evidence="1">The sequence shown here is derived from an EMBL/GenBank/DDBJ whole genome shotgun (WGS) entry which is preliminary data.</text>
</comment>
<dbReference type="EMBL" id="JBDFQZ010000013">
    <property type="protein sequence ID" value="KAK9669780.1"/>
    <property type="molecule type" value="Genomic_DNA"/>
</dbReference>
<dbReference type="AlphaFoldDB" id="A0AAW1H108"/>
<evidence type="ECO:0000313" key="2">
    <source>
        <dbReference type="Proteomes" id="UP001443914"/>
    </source>
</evidence>
<organism evidence="1 2">
    <name type="scientific">Saponaria officinalis</name>
    <name type="common">Common soapwort</name>
    <name type="synonym">Lychnis saponaria</name>
    <dbReference type="NCBI Taxonomy" id="3572"/>
    <lineage>
        <taxon>Eukaryota</taxon>
        <taxon>Viridiplantae</taxon>
        <taxon>Streptophyta</taxon>
        <taxon>Embryophyta</taxon>
        <taxon>Tracheophyta</taxon>
        <taxon>Spermatophyta</taxon>
        <taxon>Magnoliopsida</taxon>
        <taxon>eudicotyledons</taxon>
        <taxon>Gunneridae</taxon>
        <taxon>Pentapetalae</taxon>
        <taxon>Caryophyllales</taxon>
        <taxon>Caryophyllaceae</taxon>
        <taxon>Caryophylleae</taxon>
        <taxon>Saponaria</taxon>
    </lineage>
</organism>
<name>A0AAW1H108_SAPOF</name>
<gene>
    <name evidence="1" type="ORF">RND81_13G154000</name>
</gene>
<proteinExistence type="predicted"/>
<evidence type="ECO:0000313" key="1">
    <source>
        <dbReference type="EMBL" id="KAK9669780.1"/>
    </source>
</evidence>
<protein>
    <submittedName>
        <fullName evidence="1">Uncharacterized protein</fullName>
    </submittedName>
</protein>
<reference evidence="1" key="1">
    <citation type="submission" date="2024-03" db="EMBL/GenBank/DDBJ databases">
        <title>WGS assembly of Saponaria officinalis var. Norfolk2.</title>
        <authorList>
            <person name="Jenkins J."/>
            <person name="Shu S."/>
            <person name="Grimwood J."/>
            <person name="Barry K."/>
            <person name="Goodstein D."/>
            <person name="Schmutz J."/>
            <person name="Leebens-Mack J."/>
            <person name="Osbourn A."/>
        </authorList>
    </citation>
    <scope>NUCLEOTIDE SEQUENCE [LARGE SCALE GENOMIC DNA]</scope>
    <source>
        <strain evidence="1">JIC</strain>
    </source>
</reference>
<dbReference type="Proteomes" id="UP001443914">
    <property type="component" value="Unassembled WGS sequence"/>
</dbReference>